<dbReference type="RefSeq" id="XP_062653632.1">
    <property type="nucleotide sequence ID" value="XM_062804976.1"/>
</dbReference>
<reference evidence="2" key="2">
    <citation type="submission" date="2023-06" db="EMBL/GenBank/DDBJ databases">
        <authorList>
            <consortium name="Lawrence Berkeley National Laboratory"/>
            <person name="Haridas S."/>
            <person name="Hensen N."/>
            <person name="Bonometti L."/>
            <person name="Westerberg I."/>
            <person name="Brannstrom I.O."/>
            <person name="Guillou S."/>
            <person name="Cros-Aarteil S."/>
            <person name="Calhoun S."/>
            <person name="Kuo A."/>
            <person name="Mondo S."/>
            <person name="Pangilinan J."/>
            <person name="Riley R."/>
            <person name="Labutti K."/>
            <person name="Andreopoulos B."/>
            <person name="Lipzen A."/>
            <person name="Chen C."/>
            <person name="Yanf M."/>
            <person name="Daum C."/>
            <person name="Ng V."/>
            <person name="Clum A."/>
            <person name="Steindorff A."/>
            <person name="Ohm R."/>
            <person name="Martin F."/>
            <person name="Silar P."/>
            <person name="Natvig D."/>
            <person name="Lalanne C."/>
            <person name="Gautier V."/>
            <person name="Ament-Velasquez S.L."/>
            <person name="Kruys A."/>
            <person name="Hutchinson M.I."/>
            <person name="Powell A.J."/>
            <person name="Barry K."/>
            <person name="Miller A.N."/>
            <person name="Grigoriev I.V."/>
            <person name="Debuchy R."/>
            <person name="Gladieux P."/>
            <person name="Thoren M.H."/>
            <person name="Johannesson H."/>
        </authorList>
    </citation>
    <scope>NUCLEOTIDE SEQUENCE</scope>
    <source>
        <strain evidence="2">CBS 168.71</strain>
    </source>
</reference>
<dbReference type="AlphaFoldDB" id="A0AAE0LLZ2"/>
<feature type="compositionally biased region" description="Polar residues" evidence="1">
    <location>
        <begin position="286"/>
        <end position="299"/>
    </location>
</feature>
<reference evidence="2" key="1">
    <citation type="journal article" date="2023" name="Mol. Phylogenet. Evol.">
        <title>Genome-scale phylogeny and comparative genomics of the fungal order Sordariales.</title>
        <authorList>
            <person name="Hensen N."/>
            <person name="Bonometti L."/>
            <person name="Westerberg I."/>
            <person name="Brannstrom I.O."/>
            <person name="Guillou S."/>
            <person name="Cros-Aarteil S."/>
            <person name="Calhoun S."/>
            <person name="Haridas S."/>
            <person name="Kuo A."/>
            <person name="Mondo S."/>
            <person name="Pangilinan J."/>
            <person name="Riley R."/>
            <person name="LaButti K."/>
            <person name="Andreopoulos B."/>
            <person name="Lipzen A."/>
            <person name="Chen C."/>
            <person name="Yan M."/>
            <person name="Daum C."/>
            <person name="Ng V."/>
            <person name="Clum A."/>
            <person name="Steindorff A."/>
            <person name="Ohm R.A."/>
            <person name="Martin F."/>
            <person name="Silar P."/>
            <person name="Natvig D.O."/>
            <person name="Lalanne C."/>
            <person name="Gautier V."/>
            <person name="Ament-Velasquez S.L."/>
            <person name="Kruys A."/>
            <person name="Hutchinson M.I."/>
            <person name="Powell A.J."/>
            <person name="Barry K."/>
            <person name="Miller A.N."/>
            <person name="Grigoriev I.V."/>
            <person name="Debuchy R."/>
            <person name="Gladieux P."/>
            <person name="Hiltunen Thoren M."/>
            <person name="Johannesson H."/>
        </authorList>
    </citation>
    <scope>NUCLEOTIDE SEQUENCE</scope>
    <source>
        <strain evidence="2">CBS 168.71</strain>
    </source>
</reference>
<comment type="caution">
    <text evidence="2">The sequence shown here is derived from an EMBL/GenBank/DDBJ whole genome shotgun (WGS) entry which is preliminary data.</text>
</comment>
<evidence type="ECO:0000313" key="2">
    <source>
        <dbReference type="EMBL" id="KAK3290118.1"/>
    </source>
</evidence>
<accession>A0AAE0LLZ2</accession>
<dbReference type="Proteomes" id="UP001278766">
    <property type="component" value="Unassembled WGS sequence"/>
</dbReference>
<organism evidence="2 3">
    <name type="scientific">Chaetomium fimeti</name>
    <dbReference type="NCBI Taxonomy" id="1854472"/>
    <lineage>
        <taxon>Eukaryota</taxon>
        <taxon>Fungi</taxon>
        <taxon>Dikarya</taxon>
        <taxon>Ascomycota</taxon>
        <taxon>Pezizomycotina</taxon>
        <taxon>Sordariomycetes</taxon>
        <taxon>Sordariomycetidae</taxon>
        <taxon>Sordariales</taxon>
        <taxon>Chaetomiaceae</taxon>
        <taxon>Chaetomium</taxon>
    </lineage>
</organism>
<feature type="region of interest" description="Disordered" evidence="1">
    <location>
        <begin position="283"/>
        <end position="309"/>
    </location>
</feature>
<name>A0AAE0LLZ2_9PEZI</name>
<gene>
    <name evidence="2" type="ORF">B0H64DRAFT_413452</name>
</gene>
<keyword evidence="3" id="KW-1185">Reference proteome</keyword>
<dbReference type="EMBL" id="JAUEPN010000015">
    <property type="protein sequence ID" value="KAK3290118.1"/>
    <property type="molecule type" value="Genomic_DNA"/>
</dbReference>
<proteinExistence type="predicted"/>
<evidence type="ECO:0000256" key="1">
    <source>
        <dbReference type="SAM" id="MobiDB-lite"/>
    </source>
</evidence>
<sequence>MSDLLTRADFLRVEETVLNGPDLKEMKHPPKRQKLRGTVTVQMKPLKVLKRAGLALVEDIDSFIATGLTESKSTKTTIYFVRAAYFYACCLIIAPFNRIKDITSDATGVEYQDFTTQVSDTETVINKVEDGLGRLALATERWGLDTQSFRNPTSVPTASPYQLLFEALLESEEVVQKLQDSQDDADLLRNIRLLFPGVHFPAQSQDRQELGDGRPVTVFASVYHKDDGTKRFLFGCSKPDWTGFEAIAVLTKDLRDTRLKECLPLSEPAFKALKAMEKRLEDEAAANNQGQPNHSSLSPEQRKEDERAALQSLREAVGEAMREDETFLWTDQVGMAFSTPSWTHKPACYVCASTMGYQDPGAETNGNSEARFSTHQ</sequence>
<evidence type="ECO:0000313" key="3">
    <source>
        <dbReference type="Proteomes" id="UP001278766"/>
    </source>
</evidence>
<protein>
    <submittedName>
        <fullName evidence="2">Uncharacterized protein</fullName>
    </submittedName>
</protein>
<dbReference type="GeneID" id="87841924"/>